<evidence type="ECO:0000313" key="2">
    <source>
        <dbReference type="Proteomes" id="UP000502996"/>
    </source>
</evidence>
<organism evidence="1 2">
    <name type="scientific">Nocardioides anomalus</name>
    <dbReference type="NCBI Taxonomy" id="2712223"/>
    <lineage>
        <taxon>Bacteria</taxon>
        <taxon>Bacillati</taxon>
        <taxon>Actinomycetota</taxon>
        <taxon>Actinomycetes</taxon>
        <taxon>Propionibacteriales</taxon>
        <taxon>Nocardioidaceae</taxon>
        <taxon>Nocardioides</taxon>
    </lineage>
</organism>
<reference evidence="1 2" key="1">
    <citation type="submission" date="2020-02" db="EMBL/GenBank/DDBJ databases">
        <title>Full genome sequence of Nocardioides sp. R-3366.</title>
        <authorList>
            <person name="Im W.-T."/>
        </authorList>
    </citation>
    <scope>NUCLEOTIDE SEQUENCE [LARGE SCALE GENOMIC DNA]</scope>
    <source>
        <strain evidence="1 2">R-3366</strain>
    </source>
</reference>
<dbReference type="EMBL" id="CP049257">
    <property type="protein sequence ID" value="QIG42126.1"/>
    <property type="molecule type" value="Genomic_DNA"/>
</dbReference>
<keyword evidence="1" id="KW-0540">Nuclease</keyword>
<dbReference type="KEGG" id="nano:G5V58_04490"/>
<keyword evidence="1" id="KW-0378">Hydrolase</keyword>
<dbReference type="AlphaFoldDB" id="A0A6G6WA82"/>
<proteinExistence type="predicted"/>
<keyword evidence="2" id="KW-1185">Reference proteome</keyword>
<dbReference type="RefSeq" id="WP_165229129.1">
    <property type="nucleotide sequence ID" value="NZ_CP049257.1"/>
</dbReference>
<protein>
    <submittedName>
        <fullName evidence="1">Endonuclease</fullName>
    </submittedName>
</protein>
<sequence>MTCGVPAGVATHQDIADRVLREHGTTYAEDAGITLRDEPAPLYQLLVLTTLASTRISADLAVAAARELFYAGWRTPERLLASTWRQRVDALGRAHYKRYDESTATKLEESARHLEETYRGDLRALRPSSPDGADELADAIADFPRIGPVGARIFVREVQDVWGLAPFLDEKALAAAGELGLPTDPRRLAELAPRGQVARLAAAVVKAV</sequence>
<evidence type="ECO:0000313" key="1">
    <source>
        <dbReference type="EMBL" id="QIG42126.1"/>
    </source>
</evidence>
<keyword evidence="1" id="KW-0255">Endonuclease</keyword>
<gene>
    <name evidence="1" type="ORF">G5V58_04490</name>
</gene>
<dbReference type="Proteomes" id="UP000502996">
    <property type="component" value="Chromosome"/>
</dbReference>
<name>A0A6G6WA82_9ACTN</name>
<dbReference type="GO" id="GO:0004519">
    <property type="term" value="F:endonuclease activity"/>
    <property type="evidence" value="ECO:0007669"/>
    <property type="project" value="UniProtKB-KW"/>
</dbReference>
<accession>A0A6G6WA82</accession>